<keyword evidence="12" id="KW-1185">Reference proteome</keyword>
<feature type="domain" description="Major facilitator superfamily (MFS) profile" evidence="9">
    <location>
        <begin position="22"/>
        <end position="426"/>
    </location>
</feature>
<evidence type="ECO:0000256" key="2">
    <source>
        <dbReference type="ARBA" id="ARBA00022448"/>
    </source>
</evidence>
<dbReference type="EMBL" id="PNXY01000035">
    <property type="protein sequence ID" value="PMS24438.1"/>
    <property type="molecule type" value="Genomic_DNA"/>
</dbReference>
<evidence type="ECO:0000256" key="8">
    <source>
        <dbReference type="SAM" id="Phobius"/>
    </source>
</evidence>
<feature type="transmembrane region" description="Helical" evidence="8">
    <location>
        <begin position="401"/>
        <end position="422"/>
    </location>
</feature>
<organism evidence="10 13">
    <name type="scientific">Paraburkholderia rhynchosiae</name>
    <dbReference type="NCBI Taxonomy" id="487049"/>
    <lineage>
        <taxon>Bacteria</taxon>
        <taxon>Pseudomonadati</taxon>
        <taxon>Pseudomonadota</taxon>
        <taxon>Betaproteobacteria</taxon>
        <taxon>Burkholderiales</taxon>
        <taxon>Burkholderiaceae</taxon>
        <taxon>Paraburkholderia</taxon>
    </lineage>
</organism>
<proteinExistence type="predicted"/>
<feature type="transmembrane region" description="Helical" evidence="8">
    <location>
        <begin position="245"/>
        <end position="270"/>
    </location>
</feature>
<feature type="transmembrane region" description="Helical" evidence="8">
    <location>
        <begin position="57"/>
        <end position="73"/>
    </location>
</feature>
<dbReference type="OrthoDB" id="6766492at2"/>
<evidence type="ECO:0000256" key="4">
    <source>
        <dbReference type="ARBA" id="ARBA00022692"/>
    </source>
</evidence>
<dbReference type="PANTHER" id="PTHR43528:SF7">
    <property type="entry name" value="MFS TRANSPORTER"/>
    <property type="match status" value="1"/>
</dbReference>
<dbReference type="PANTHER" id="PTHR43528">
    <property type="entry name" value="ALPHA-KETOGLUTARATE PERMEASE"/>
    <property type="match status" value="1"/>
</dbReference>
<feature type="transmembrane region" description="Helical" evidence="8">
    <location>
        <begin position="310"/>
        <end position="327"/>
    </location>
</feature>
<keyword evidence="5" id="KW-0769">Symport</keyword>
<evidence type="ECO:0000313" key="11">
    <source>
        <dbReference type="EMBL" id="PMS24438.1"/>
    </source>
</evidence>
<dbReference type="AlphaFoldDB" id="A0A2N7W4W8"/>
<dbReference type="InterPro" id="IPR036259">
    <property type="entry name" value="MFS_trans_sf"/>
</dbReference>
<feature type="transmembrane region" description="Helical" evidence="8">
    <location>
        <begin position="124"/>
        <end position="149"/>
    </location>
</feature>
<keyword evidence="4 8" id="KW-0812">Transmembrane</keyword>
<comment type="subcellular location">
    <subcellularLocation>
        <location evidence="1">Cell membrane</location>
        <topology evidence="1">Multi-pass membrane protein</topology>
    </subcellularLocation>
</comment>
<evidence type="ECO:0000256" key="5">
    <source>
        <dbReference type="ARBA" id="ARBA00022847"/>
    </source>
</evidence>
<protein>
    <submittedName>
        <fullName evidence="11">MFS transporter</fullName>
    </submittedName>
    <submittedName>
        <fullName evidence="10">Proline/betaine transporter</fullName>
    </submittedName>
</protein>
<dbReference type="Pfam" id="PF07690">
    <property type="entry name" value="MFS_1"/>
    <property type="match status" value="1"/>
</dbReference>
<keyword evidence="2" id="KW-0813">Transport</keyword>
<dbReference type="RefSeq" id="WP_102635869.1">
    <property type="nucleotide sequence ID" value="NZ_CADIJZ010000034.1"/>
</dbReference>
<name>A0A2N7W4W8_9BURK</name>
<feature type="transmembrane region" description="Helical" evidence="8">
    <location>
        <begin position="23"/>
        <end position="45"/>
    </location>
</feature>
<evidence type="ECO:0000313" key="13">
    <source>
        <dbReference type="Proteomes" id="UP000494205"/>
    </source>
</evidence>
<feature type="transmembrane region" description="Helical" evidence="8">
    <location>
        <begin position="193"/>
        <end position="212"/>
    </location>
</feature>
<feature type="transmembrane region" description="Helical" evidence="8">
    <location>
        <begin position="333"/>
        <end position="360"/>
    </location>
</feature>
<dbReference type="Proteomes" id="UP000494205">
    <property type="component" value="Unassembled WGS sequence"/>
</dbReference>
<evidence type="ECO:0000313" key="12">
    <source>
        <dbReference type="Proteomes" id="UP000235659"/>
    </source>
</evidence>
<dbReference type="InterPro" id="IPR011701">
    <property type="entry name" value="MFS"/>
</dbReference>
<dbReference type="InterPro" id="IPR020846">
    <property type="entry name" value="MFS_dom"/>
</dbReference>
<evidence type="ECO:0000256" key="1">
    <source>
        <dbReference type="ARBA" id="ARBA00004651"/>
    </source>
</evidence>
<feature type="transmembrane region" description="Helical" evidence="8">
    <location>
        <begin position="156"/>
        <end position="181"/>
    </location>
</feature>
<dbReference type="Gene3D" id="1.20.1250.20">
    <property type="entry name" value="MFS general substrate transporter like domains"/>
    <property type="match status" value="2"/>
</dbReference>
<dbReference type="EMBL" id="CADIJZ010000034">
    <property type="protein sequence ID" value="CAB3736888.1"/>
    <property type="molecule type" value="Genomic_DNA"/>
</dbReference>
<feature type="transmembrane region" description="Helical" evidence="8">
    <location>
        <begin position="282"/>
        <end position="303"/>
    </location>
</feature>
<evidence type="ECO:0000256" key="3">
    <source>
        <dbReference type="ARBA" id="ARBA00022475"/>
    </source>
</evidence>
<keyword evidence="7 8" id="KW-0472">Membrane</keyword>
<evidence type="ECO:0000256" key="7">
    <source>
        <dbReference type="ARBA" id="ARBA00023136"/>
    </source>
</evidence>
<evidence type="ECO:0000256" key="6">
    <source>
        <dbReference type="ARBA" id="ARBA00022989"/>
    </source>
</evidence>
<dbReference type="Proteomes" id="UP000235659">
    <property type="component" value="Unassembled WGS sequence"/>
</dbReference>
<evidence type="ECO:0000259" key="9">
    <source>
        <dbReference type="PROSITE" id="PS50850"/>
    </source>
</evidence>
<reference evidence="10 13" key="2">
    <citation type="submission" date="2020-04" db="EMBL/GenBank/DDBJ databases">
        <authorList>
            <person name="De Canck E."/>
        </authorList>
    </citation>
    <scope>NUCLEOTIDE SEQUENCE [LARGE SCALE GENOMIC DNA]</scope>
    <source>
        <strain evidence="10 13">LMG 27174</strain>
    </source>
</reference>
<gene>
    <name evidence="10" type="primary">proP_11</name>
    <name evidence="11" type="ORF">C0Z16_31025</name>
    <name evidence="10" type="ORF">LMG27174_06325</name>
</gene>
<dbReference type="InterPro" id="IPR051084">
    <property type="entry name" value="H+-coupled_symporters"/>
</dbReference>
<dbReference type="SUPFAM" id="SSF103473">
    <property type="entry name" value="MFS general substrate transporter"/>
    <property type="match status" value="1"/>
</dbReference>
<reference evidence="11 12" key="1">
    <citation type="submission" date="2018-01" db="EMBL/GenBank/DDBJ databases">
        <title>Whole genome analyses suggest that Burkholderia sensu lato contains two further novel genera in the rhizoxinica-symbiotica group Mycetohabitans gen. nov., and Trinickia gen. nov.: implications for the evolution of diazotrophy and nodulation in the Burkholderiaceae.</title>
        <authorList>
            <person name="Estrada-de los Santos P."/>
            <person name="Palmer M."/>
            <person name="Chavez-Ramirez B."/>
            <person name="Beukes C."/>
            <person name="Steenkamp E.T."/>
            <person name="Hirsch A.M."/>
            <person name="Manyaka P."/>
            <person name="Maluk M."/>
            <person name="Lafos M."/>
            <person name="Crook M."/>
            <person name="Gross E."/>
            <person name="Simon M.F."/>
            <person name="Bueno dos Reis Junior F."/>
            <person name="Poole P.S."/>
            <person name="Venter S.N."/>
            <person name="James E.K."/>
        </authorList>
    </citation>
    <scope>NUCLEOTIDE SEQUENCE [LARGE SCALE GENOMIC DNA]</scope>
    <source>
        <strain evidence="11 12">WSM 3937</strain>
    </source>
</reference>
<keyword evidence="6 8" id="KW-1133">Transmembrane helix</keyword>
<dbReference type="GO" id="GO:0005886">
    <property type="term" value="C:plasma membrane"/>
    <property type="evidence" value="ECO:0007669"/>
    <property type="project" value="UniProtKB-SubCell"/>
</dbReference>
<feature type="transmembrane region" description="Helical" evidence="8">
    <location>
        <begin position="372"/>
        <end position="395"/>
    </location>
</feature>
<dbReference type="GO" id="GO:0015293">
    <property type="term" value="F:symporter activity"/>
    <property type="evidence" value="ECO:0007669"/>
    <property type="project" value="UniProtKB-KW"/>
</dbReference>
<accession>A0A2N7W4W8</accession>
<sequence length="435" mass="46059">MTSAAPAVTKVSEAPSRRSWKTVILASLGGSLEMYDFIIYGVFAAEISRQFFPGNDPLISLISAFGVFAVGYASRPLGGIVLSSLGDRFGRRGVLLVSVFAMSISTIAVGLTPGYASIGMAAPILLIIFRFSQGFFLAGELPCAITYVVEEVPRRGGFVTGVVIFCAIAGILVATIVSLVIHSVLPAAEVDAYGWRIAFGLGGVIGFASYWVRTSLEESQEFQKMRSHVAKRPFRQLLRSHPTQIAVAVGVAAIVNGSNSLLFVVLPSYFSRVLHYSADSLSIAQNVGIAAMAVSLFFFAWLSDTVPARLIHRVGTVVILLGSIPLYEGLISHSISVVTMFLVLGIVGGFVNGTFGYLLADLFPTQIRFSGVALSLNLATAVFTGLTPLIVTQLLKATGSLIAPAMYAVTCASIALVAGLFVKRFSGNIAPKNSN</sequence>
<dbReference type="PROSITE" id="PS50850">
    <property type="entry name" value="MFS"/>
    <property type="match status" value="1"/>
</dbReference>
<feature type="transmembrane region" description="Helical" evidence="8">
    <location>
        <begin position="94"/>
        <end position="118"/>
    </location>
</feature>
<evidence type="ECO:0000313" key="10">
    <source>
        <dbReference type="EMBL" id="CAB3736888.1"/>
    </source>
</evidence>
<keyword evidence="3" id="KW-1003">Cell membrane</keyword>